<comment type="caution">
    <text evidence="1">The sequence shown here is derived from an EMBL/GenBank/DDBJ whole genome shotgun (WGS) entry which is preliminary data.</text>
</comment>
<gene>
    <name evidence="1" type="ORF">ACN38_g12432</name>
</gene>
<reference evidence="1 2" key="1">
    <citation type="submission" date="2015-08" db="EMBL/GenBank/DDBJ databases">
        <title>Genome sequencing of Penicillium nordicum.</title>
        <authorList>
            <person name="Nguyen H.D."/>
            <person name="Seifert K.A."/>
        </authorList>
    </citation>
    <scope>NUCLEOTIDE SEQUENCE [LARGE SCALE GENOMIC DNA]</scope>
    <source>
        <strain evidence="1 2">DAOMC 185683</strain>
    </source>
</reference>
<protein>
    <submittedName>
        <fullName evidence="1">Uncharacterized protein</fullName>
    </submittedName>
</protein>
<evidence type="ECO:0000313" key="1">
    <source>
        <dbReference type="EMBL" id="KOS36804.1"/>
    </source>
</evidence>
<evidence type="ECO:0000313" key="2">
    <source>
        <dbReference type="Proteomes" id="UP000037696"/>
    </source>
</evidence>
<sequence>MERWYEGPRGTEACKRFREVGERFQRSLKRLNMAAMEASDHEEQGKEGLIILSSSRRRLYRWLAQIVGRSVRSNMQLMYFN</sequence>
<name>A0A0M8NX87_9EURO</name>
<organism evidence="1 2">
    <name type="scientific">Penicillium nordicum</name>
    <dbReference type="NCBI Taxonomy" id="229535"/>
    <lineage>
        <taxon>Eukaryota</taxon>
        <taxon>Fungi</taxon>
        <taxon>Dikarya</taxon>
        <taxon>Ascomycota</taxon>
        <taxon>Pezizomycotina</taxon>
        <taxon>Eurotiomycetes</taxon>
        <taxon>Eurotiomycetidae</taxon>
        <taxon>Eurotiales</taxon>
        <taxon>Aspergillaceae</taxon>
        <taxon>Penicillium</taxon>
    </lineage>
</organism>
<accession>A0A0M8NX87</accession>
<dbReference type="Proteomes" id="UP000037696">
    <property type="component" value="Unassembled WGS sequence"/>
</dbReference>
<dbReference type="EMBL" id="LHQQ01000388">
    <property type="protein sequence ID" value="KOS36804.1"/>
    <property type="molecule type" value="Genomic_DNA"/>
</dbReference>
<proteinExistence type="predicted"/>
<keyword evidence="2" id="KW-1185">Reference proteome</keyword>
<dbReference type="AlphaFoldDB" id="A0A0M8NX87"/>
<dbReference type="OrthoDB" id="10440220at2759"/>